<dbReference type="GO" id="GO:0005886">
    <property type="term" value="C:plasma membrane"/>
    <property type="evidence" value="ECO:0007669"/>
    <property type="project" value="UniProtKB-SubCell"/>
</dbReference>
<dbReference type="Pfam" id="PF01478">
    <property type="entry name" value="Peptidase_A24"/>
    <property type="match status" value="1"/>
</dbReference>
<feature type="transmembrane region" description="Helical" evidence="10">
    <location>
        <begin position="134"/>
        <end position="152"/>
    </location>
</feature>
<feature type="transmembrane region" description="Helical" evidence="10">
    <location>
        <begin position="54"/>
        <end position="72"/>
    </location>
</feature>
<keyword evidence="9" id="KW-0511">Multifunctional enzyme</keyword>
<keyword evidence="6 10" id="KW-1133">Transmembrane helix</keyword>
<evidence type="ECO:0000259" key="11">
    <source>
        <dbReference type="Pfam" id="PF01478"/>
    </source>
</evidence>
<dbReference type="PRINTS" id="PR00864">
    <property type="entry name" value="PREPILNPTASE"/>
</dbReference>
<evidence type="ECO:0000256" key="3">
    <source>
        <dbReference type="ARBA" id="ARBA00022475"/>
    </source>
</evidence>
<evidence type="ECO:0000259" key="12">
    <source>
        <dbReference type="Pfam" id="PF06750"/>
    </source>
</evidence>
<evidence type="ECO:0000256" key="4">
    <source>
        <dbReference type="ARBA" id="ARBA00022519"/>
    </source>
</evidence>
<comment type="caution">
    <text evidence="13">The sequence shown here is derived from an EMBL/GenBank/DDBJ whole genome shotgun (WGS) entry which is preliminary data.</text>
</comment>
<dbReference type="RefSeq" id="WP_330576505.1">
    <property type="nucleotide sequence ID" value="NZ_WSLF01000001.1"/>
</dbReference>
<dbReference type="Proteomes" id="UP000483018">
    <property type="component" value="Unassembled WGS sequence"/>
</dbReference>
<dbReference type="PANTHER" id="PTHR30487">
    <property type="entry name" value="TYPE 4 PREPILIN-LIKE PROTEINS LEADER PEPTIDE-PROCESSING ENZYME"/>
    <property type="match status" value="1"/>
</dbReference>
<feature type="domain" description="Prepilin type IV endopeptidase peptidase" evidence="11">
    <location>
        <begin position="112"/>
        <end position="220"/>
    </location>
</feature>
<feature type="transmembrane region" description="Helical" evidence="10">
    <location>
        <begin position="158"/>
        <end position="179"/>
    </location>
</feature>
<name>A0A7C8HHS8_9FIRM</name>
<keyword evidence="9" id="KW-0489">Methyltransferase</keyword>
<reference evidence="13 14" key="1">
    <citation type="submission" date="2019-12" db="EMBL/GenBank/DDBJ databases">
        <title>Defluviitalea raffinosedens, isolated from a biogas fermenter, genome sequencing and characterization.</title>
        <authorList>
            <person name="Rettenmaier R."/>
            <person name="Schneider M."/>
            <person name="Neuhaus K."/>
            <person name="Liebl W."/>
            <person name="Zverlov V."/>
        </authorList>
    </citation>
    <scope>NUCLEOTIDE SEQUENCE [LARGE SCALE GENOMIC DNA]</scope>
    <source>
        <strain evidence="13 14">249c-K6</strain>
    </source>
</reference>
<keyword evidence="14" id="KW-1185">Reference proteome</keyword>
<evidence type="ECO:0000256" key="2">
    <source>
        <dbReference type="ARBA" id="ARBA00005801"/>
    </source>
</evidence>
<gene>
    <name evidence="13" type="ORF">GND95_02135</name>
</gene>
<keyword evidence="9" id="KW-0808">Transferase</keyword>
<dbReference type="InterPro" id="IPR010627">
    <property type="entry name" value="Prepilin_pept_A24_N"/>
</dbReference>
<organism evidence="13 14">
    <name type="scientific">Defluviitalea raffinosedens</name>
    <dbReference type="NCBI Taxonomy" id="1450156"/>
    <lineage>
        <taxon>Bacteria</taxon>
        <taxon>Bacillati</taxon>
        <taxon>Bacillota</taxon>
        <taxon>Clostridia</taxon>
        <taxon>Lachnospirales</taxon>
        <taxon>Defluviitaleaceae</taxon>
        <taxon>Defluviitalea</taxon>
    </lineage>
</organism>
<accession>A0A7C8HHS8</accession>
<feature type="transmembrane region" description="Helical" evidence="10">
    <location>
        <begin position="12"/>
        <end position="34"/>
    </location>
</feature>
<evidence type="ECO:0000256" key="1">
    <source>
        <dbReference type="ARBA" id="ARBA00004429"/>
    </source>
</evidence>
<dbReference type="EC" id="3.4.23.43" evidence="9"/>
<evidence type="ECO:0000313" key="14">
    <source>
        <dbReference type="Proteomes" id="UP000483018"/>
    </source>
</evidence>
<protein>
    <recommendedName>
        <fullName evidence="9">Prepilin leader peptidase/N-methyltransferase</fullName>
        <ecNumber evidence="9">2.1.1.-</ecNumber>
        <ecNumber evidence="9">3.4.23.43</ecNumber>
    </recommendedName>
</protein>
<dbReference type="InterPro" id="IPR050882">
    <property type="entry name" value="Prepilin_peptidase/N-MTase"/>
</dbReference>
<evidence type="ECO:0000256" key="5">
    <source>
        <dbReference type="ARBA" id="ARBA00022692"/>
    </source>
</evidence>
<dbReference type="InterPro" id="IPR014032">
    <property type="entry name" value="Peptidase_A24A_bac"/>
</dbReference>
<dbReference type="Gene3D" id="1.20.120.1220">
    <property type="match status" value="1"/>
</dbReference>
<keyword evidence="7 10" id="KW-0472">Membrane</keyword>
<keyword evidence="9" id="KW-0645">Protease</keyword>
<dbReference type="InterPro" id="IPR000045">
    <property type="entry name" value="Prepilin_IV_endopep_pep"/>
</dbReference>
<sequence>MFLRKYERKNSMNLLVIVIGFIVGSFLNVCVFRIPLKESIIFPPSHCMYCQHKLGILDLIPLLSFIFLKGQCRYCGKKINMQYPVIELANGMIYWILFRKFGLSYSFMFYALFSSLLLVIAVIDFRTQMIPNKLIIFGILLGTIFITIDYIINRSFLAIQNGITGFLAGALMILIIILISQGGMGAGDMKLMGVIGLFLGFRGVIMSFFLGVLLGGIIGVILLATKIKDRKAAIPFAPFLVLGTFASLYWGDQIFCWYLSLL</sequence>
<dbReference type="GO" id="GO:0006465">
    <property type="term" value="P:signal peptide processing"/>
    <property type="evidence" value="ECO:0007669"/>
    <property type="project" value="TreeGrafter"/>
</dbReference>
<evidence type="ECO:0000313" key="13">
    <source>
        <dbReference type="EMBL" id="KAE9637253.1"/>
    </source>
</evidence>
<dbReference type="Pfam" id="PF06750">
    <property type="entry name" value="A24_N_bact"/>
    <property type="match status" value="1"/>
</dbReference>
<keyword evidence="9" id="KW-0378">Hydrolase</keyword>
<feature type="transmembrane region" description="Helical" evidence="10">
    <location>
        <begin position="191"/>
        <end position="224"/>
    </location>
</feature>
<comment type="catalytic activity">
    <reaction evidence="9">
        <text>Typically cleaves a -Gly-|-Phe- bond to release an N-terminal, basic peptide of 5-8 residues from type IV prepilin, and then N-methylates the new N-terminal amino group, the methyl donor being S-adenosyl-L-methionine.</text>
        <dbReference type="EC" id="3.4.23.43"/>
    </reaction>
</comment>
<keyword evidence="4" id="KW-0997">Cell inner membrane</keyword>
<comment type="similarity">
    <text evidence="2 8">Belongs to the peptidase A24 family.</text>
</comment>
<evidence type="ECO:0000256" key="7">
    <source>
        <dbReference type="ARBA" id="ARBA00023136"/>
    </source>
</evidence>
<dbReference type="PANTHER" id="PTHR30487:SF0">
    <property type="entry name" value="PREPILIN LEADER PEPTIDASE_N-METHYLTRANSFERASE-RELATED"/>
    <property type="match status" value="1"/>
</dbReference>
<comment type="function">
    <text evidence="9">Plays an essential role in type IV pili and type II pseudopili formation by proteolytically removing the leader sequence from substrate proteins and subsequently monomethylating the alpha-amino group of the newly exposed N-terminal phenylalanine.</text>
</comment>
<feature type="domain" description="Prepilin peptidase A24 N-terminal" evidence="12">
    <location>
        <begin position="18"/>
        <end position="100"/>
    </location>
</feature>
<evidence type="ECO:0000256" key="9">
    <source>
        <dbReference type="RuleBase" id="RU003794"/>
    </source>
</evidence>
<dbReference type="GO" id="GO:0004190">
    <property type="term" value="F:aspartic-type endopeptidase activity"/>
    <property type="evidence" value="ECO:0007669"/>
    <property type="project" value="UniProtKB-EC"/>
</dbReference>
<proteinExistence type="inferred from homology"/>
<feature type="transmembrane region" description="Helical" evidence="10">
    <location>
        <begin position="103"/>
        <end position="122"/>
    </location>
</feature>
<dbReference type="GO" id="GO:0008168">
    <property type="term" value="F:methyltransferase activity"/>
    <property type="evidence" value="ECO:0007669"/>
    <property type="project" value="UniProtKB-KW"/>
</dbReference>
<keyword evidence="3" id="KW-1003">Cell membrane</keyword>
<dbReference type="EC" id="2.1.1.-" evidence="9"/>
<evidence type="ECO:0000256" key="6">
    <source>
        <dbReference type="ARBA" id="ARBA00022989"/>
    </source>
</evidence>
<feature type="transmembrane region" description="Helical" evidence="10">
    <location>
        <begin position="236"/>
        <end position="259"/>
    </location>
</feature>
<dbReference type="GO" id="GO:0032259">
    <property type="term" value="P:methylation"/>
    <property type="evidence" value="ECO:0007669"/>
    <property type="project" value="UniProtKB-KW"/>
</dbReference>
<dbReference type="EMBL" id="WSLF01000001">
    <property type="protein sequence ID" value="KAE9637253.1"/>
    <property type="molecule type" value="Genomic_DNA"/>
</dbReference>
<evidence type="ECO:0000256" key="8">
    <source>
        <dbReference type="RuleBase" id="RU003793"/>
    </source>
</evidence>
<evidence type="ECO:0000256" key="10">
    <source>
        <dbReference type="SAM" id="Phobius"/>
    </source>
</evidence>
<comment type="subcellular location">
    <subcellularLocation>
        <location evidence="1">Cell inner membrane</location>
        <topology evidence="1">Multi-pass membrane protein</topology>
    </subcellularLocation>
    <subcellularLocation>
        <location evidence="9">Cell membrane</location>
        <topology evidence="9">Multi-pass membrane protein</topology>
    </subcellularLocation>
</comment>
<dbReference type="AlphaFoldDB" id="A0A7C8HHS8"/>
<keyword evidence="5 9" id="KW-0812">Transmembrane</keyword>